<feature type="compositionally biased region" description="Low complexity" evidence="1">
    <location>
        <begin position="10"/>
        <end position="47"/>
    </location>
</feature>
<dbReference type="AlphaFoldDB" id="A0ABD3F554"/>
<keyword evidence="2" id="KW-1133">Transmembrane helix</keyword>
<comment type="caution">
    <text evidence="3">The sequence shown here is derived from an EMBL/GenBank/DDBJ whole genome shotgun (WGS) entry which is preliminary data.</text>
</comment>
<evidence type="ECO:0008006" key="5">
    <source>
        <dbReference type="Google" id="ProtNLM"/>
    </source>
</evidence>
<evidence type="ECO:0000256" key="2">
    <source>
        <dbReference type="SAM" id="Phobius"/>
    </source>
</evidence>
<dbReference type="Proteomes" id="UP001632037">
    <property type="component" value="Unassembled WGS sequence"/>
</dbReference>
<feature type="region of interest" description="Disordered" evidence="1">
    <location>
        <begin position="1"/>
        <end position="52"/>
    </location>
</feature>
<protein>
    <recommendedName>
        <fullName evidence="5">Protein kinase domain-containing protein</fullName>
    </recommendedName>
</protein>
<evidence type="ECO:0000313" key="4">
    <source>
        <dbReference type="Proteomes" id="UP001632037"/>
    </source>
</evidence>
<feature type="transmembrane region" description="Helical" evidence="2">
    <location>
        <begin position="65"/>
        <end position="87"/>
    </location>
</feature>
<dbReference type="EMBL" id="JBIMZQ010000039">
    <property type="protein sequence ID" value="KAL3660821.1"/>
    <property type="molecule type" value="Genomic_DNA"/>
</dbReference>
<organism evidence="3 4">
    <name type="scientific">Phytophthora oleae</name>
    <dbReference type="NCBI Taxonomy" id="2107226"/>
    <lineage>
        <taxon>Eukaryota</taxon>
        <taxon>Sar</taxon>
        <taxon>Stramenopiles</taxon>
        <taxon>Oomycota</taxon>
        <taxon>Peronosporomycetes</taxon>
        <taxon>Peronosporales</taxon>
        <taxon>Peronosporaceae</taxon>
        <taxon>Phytophthora</taxon>
    </lineage>
</organism>
<accession>A0ABD3F554</accession>
<dbReference type="SUPFAM" id="SSF56112">
    <property type="entry name" value="Protein kinase-like (PK-like)"/>
    <property type="match status" value="1"/>
</dbReference>
<keyword evidence="4" id="KW-1185">Reference proteome</keyword>
<evidence type="ECO:0000313" key="3">
    <source>
        <dbReference type="EMBL" id="KAL3660821.1"/>
    </source>
</evidence>
<keyword evidence="2" id="KW-0472">Membrane</keyword>
<dbReference type="Gene3D" id="3.30.200.20">
    <property type="entry name" value="Phosphorylase Kinase, domain 1"/>
    <property type="match status" value="1"/>
</dbReference>
<dbReference type="CDD" id="cd12087">
    <property type="entry name" value="TM_EGFR-like"/>
    <property type="match status" value="1"/>
</dbReference>
<keyword evidence="2" id="KW-0812">Transmembrane</keyword>
<proteinExistence type="predicted"/>
<sequence length="213" mass="22909">MVTTVTPLTDRSSSAVSDASSDPSSARGSQSVSVSIGSKTGSSSQGSGEAGVKDVADTSLSTTSIVGLVLGALGTALVLVLLVGWCLRRRRKQLMSSLNHVRLGATGDLPVFNTRGTERFETSSSSVSFDPFHTARGNSTSDRFGRPELWRDEVITAMRIPMEKLTTTKLLSSGRYEEVYCGVYREETVAIKVLLLDKQKDLEQINAFLAELK</sequence>
<dbReference type="InterPro" id="IPR011009">
    <property type="entry name" value="Kinase-like_dom_sf"/>
</dbReference>
<reference evidence="3 4" key="1">
    <citation type="submission" date="2024-09" db="EMBL/GenBank/DDBJ databases">
        <title>Genome sequencing and assembly of Phytophthora oleae, isolate VK10A, causative agent of rot of olive drupes.</title>
        <authorList>
            <person name="Conti Taguali S."/>
            <person name="Riolo M."/>
            <person name="La Spada F."/>
            <person name="Cacciola S.O."/>
            <person name="Dionisio G."/>
        </authorList>
    </citation>
    <scope>NUCLEOTIDE SEQUENCE [LARGE SCALE GENOMIC DNA]</scope>
    <source>
        <strain evidence="3 4">VK10A</strain>
    </source>
</reference>
<name>A0ABD3F554_9STRA</name>
<evidence type="ECO:0000256" key="1">
    <source>
        <dbReference type="SAM" id="MobiDB-lite"/>
    </source>
</evidence>
<gene>
    <name evidence="3" type="ORF">V7S43_014223</name>
</gene>